<keyword evidence="2" id="KW-1185">Reference proteome</keyword>
<dbReference type="Proteomes" id="UP000580344">
    <property type="component" value="Unassembled WGS sequence"/>
</dbReference>
<dbReference type="RefSeq" id="WP_171623907.1">
    <property type="nucleotide sequence ID" value="NZ_CP053698.1"/>
</dbReference>
<evidence type="ECO:0000313" key="1">
    <source>
        <dbReference type="EMBL" id="NOJ76619.1"/>
    </source>
</evidence>
<comment type="caution">
    <text evidence="1">The sequence shown here is derived from an EMBL/GenBank/DDBJ whole genome shotgun (WGS) entry which is preliminary data.</text>
</comment>
<dbReference type="PROSITE" id="PS51257">
    <property type="entry name" value="PROKAR_LIPOPROTEIN"/>
    <property type="match status" value="1"/>
</dbReference>
<organism evidence="1 2">
    <name type="scientific">Empedobacter stercoris</name>
    <dbReference type="NCBI Taxonomy" id="1628248"/>
    <lineage>
        <taxon>Bacteria</taxon>
        <taxon>Pseudomonadati</taxon>
        <taxon>Bacteroidota</taxon>
        <taxon>Flavobacteriia</taxon>
        <taxon>Flavobacteriales</taxon>
        <taxon>Weeksellaceae</taxon>
        <taxon>Empedobacter</taxon>
    </lineage>
</organism>
<evidence type="ECO:0000313" key="2">
    <source>
        <dbReference type="Proteomes" id="UP000580344"/>
    </source>
</evidence>
<proteinExistence type="predicted"/>
<evidence type="ECO:0008006" key="3">
    <source>
        <dbReference type="Google" id="ProtNLM"/>
    </source>
</evidence>
<name>A0ABX1WQ08_9FLAO</name>
<accession>A0ABX1WQ08</accession>
<gene>
    <name evidence="1" type="ORF">HMH06_12410</name>
</gene>
<protein>
    <recommendedName>
        <fullName evidence="3">Cytochrome C</fullName>
    </recommendedName>
</protein>
<sequence>MKKLALFAFAAFTFTAISCKKEAFRPEVTTPENVDSSIIEVPSADSVEGVTVDSSKMVNSAEVSKDSVLK</sequence>
<dbReference type="EMBL" id="JABFOQ010000041">
    <property type="protein sequence ID" value="NOJ76619.1"/>
    <property type="molecule type" value="Genomic_DNA"/>
</dbReference>
<reference evidence="1 2" key="1">
    <citation type="submission" date="2020-05" db="EMBL/GenBank/DDBJ databases">
        <title>Tigecycline resistant gene in Empedobacter stercoris.</title>
        <authorList>
            <person name="Chen Y."/>
            <person name="Cheng Y."/>
            <person name="Zhou K."/>
        </authorList>
    </citation>
    <scope>NUCLEOTIDE SEQUENCE [LARGE SCALE GENOMIC DNA]</scope>
    <source>
        <strain evidence="1 2">ES202</strain>
    </source>
</reference>